<organism evidence="9 10">
    <name type="scientific">Hypsibius exemplaris</name>
    <name type="common">Freshwater tardigrade</name>
    <dbReference type="NCBI Taxonomy" id="2072580"/>
    <lineage>
        <taxon>Eukaryota</taxon>
        <taxon>Metazoa</taxon>
        <taxon>Ecdysozoa</taxon>
        <taxon>Tardigrada</taxon>
        <taxon>Eutardigrada</taxon>
        <taxon>Parachela</taxon>
        <taxon>Hypsibioidea</taxon>
        <taxon>Hypsibiidae</taxon>
        <taxon>Hypsibius</taxon>
    </lineage>
</organism>
<evidence type="ECO:0000256" key="1">
    <source>
        <dbReference type="ARBA" id="ARBA00004123"/>
    </source>
</evidence>
<dbReference type="PANTHER" id="PTHR13392">
    <property type="entry name" value="ATAXIN 1"/>
    <property type="match status" value="1"/>
</dbReference>
<dbReference type="GO" id="GO:0006355">
    <property type="term" value="P:regulation of DNA-templated transcription"/>
    <property type="evidence" value="ECO:0007669"/>
    <property type="project" value="InterPro"/>
</dbReference>
<dbReference type="SMART" id="SM00536">
    <property type="entry name" value="AXH"/>
    <property type="match status" value="1"/>
</dbReference>
<feature type="compositionally biased region" description="Low complexity" evidence="7">
    <location>
        <begin position="147"/>
        <end position="173"/>
    </location>
</feature>
<feature type="region of interest" description="Disordered" evidence="7">
    <location>
        <begin position="1"/>
        <end position="173"/>
    </location>
</feature>
<feature type="compositionally biased region" description="Polar residues" evidence="7">
    <location>
        <begin position="101"/>
        <end position="112"/>
    </location>
</feature>
<keyword evidence="2" id="KW-0678">Repressor</keyword>
<protein>
    <submittedName>
        <fullName evidence="9">Ataxin-1</fullName>
    </submittedName>
</protein>
<accession>A0A9X6NER0</accession>
<evidence type="ECO:0000256" key="3">
    <source>
        <dbReference type="ARBA" id="ARBA00023015"/>
    </source>
</evidence>
<dbReference type="GO" id="GO:0003723">
    <property type="term" value="F:RNA binding"/>
    <property type="evidence" value="ECO:0007669"/>
    <property type="project" value="InterPro"/>
</dbReference>
<dbReference type="GO" id="GO:0003677">
    <property type="term" value="F:DNA binding"/>
    <property type="evidence" value="ECO:0007669"/>
    <property type="project" value="UniProtKB-KW"/>
</dbReference>
<dbReference type="AlphaFoldDB" id="A0A9X6NER0"/>
<evidence type="ECO:0000256" key="7">
    <source>
        <dbReference type="SAM" id="MobiDB-lite"/>
    </source>
</evidence>
<keyword evidence="10" id="KW-1185">Reference proteome</keyword>
<reference evidence="10" key="1">
    <citation type="submission" date="2017-01" db="EMBL/GenBank/DDBJ databases">
        <title>Comparative genomics of anhydrobiosis in the tardigrade Hypsibius dujardini.</title>
        <authorList>
            <person name="Yoshida Y."/>
            <person name="Koutsovoulos G."/>
            <person name="Laetsch D."/>
            <person name="Stevens L."/>
            <person name="Kumar S."/>
            <person name="Horikawa D."/>
            <person name="Ishino K."/>
            <person name="Komine S."/>
            <person name="Tomita M."/>
            <person name="Blaxter M."/>
            <person name="Arakawa K."/>
        </authorList>
    </citation>
    <scope>NUCLEOTIDE SEQUENCE [LARGE SCALE GENOMIC DNA]</scope>
    <source>
        <strain evidence="10">Z151</strain>
    </source>
</reference>
<dbReference type="InterPro" id="IPR003652">
    <property type="entry name" value="Ataxin_AXH_dom"/>
</dbReference>
<keyword evidence="3" id="KW-0805">Transcription regulation</keyword>
<keyword evidence="4" id="KW-0238">DNA-binding</keyword>
<feature type="compositionally biased region" description="Low complexity" evidence="7">
    <location>
        <begin position="51"/>
        <end position="94"/>
    </location>
</feature>
<sequence length="393" mass="41471">MAETVTDENMQEGSPSTSRSSSAAPPSTSSNRPFGKEGSLKHRILSRPTLATTSSTTDGGAASGSGDDMQSRSSNNSTPVASPSSSSHSATATAERMDIQTAGNTSTVTIQTPKKRARISNDHSYDSSSPSPNHHINARPHSELSKSTNSTPSASSRSAASTPSHSPHAAGAAAAASIGQSAFQPDKFNRGSLIQLASGELKAIEAMTQEDFLLSAAATPTLKADFSEIARVERQLINGQTAVVVHFRVGKPNSEVVVEASEDHPFFVLGKGWSSASPPATQARFGLRVNQLVAGDTCISLSSKEPNLPHGAGYNNSMDSSGHLQERNSRVPENSHHHHQSRGAAGPALPTMEQQQQMLALAQMSGADLASFRRWSAPEDDRFMENLAKHQKK</sequence>
<keyword evidence="5" id="KW-0804">Transcription</keyword>
<dbReference type="GO" id="GO:0005634">
    <property type="term" value="C:nucleus"/>
    <property type="evidence" value="ECO:0007669"/>
    <property type="project" value="UniProtKB-SubCell"/>
</dbReference>
<feature type="region of interest" description="Disordered" evidence="7">
    <location>
        <begin position="304"/>
        <end position="356"/>
    </location>
</feature>
<feature type="compositionally biased region" description="Basic and acidic residues" evidence="7">
    <location>
        <begin position="324"/>
        <end position="335"/>
    </location>
</feature>
<gene>
    <name evidence="9" type="ORF">BV898_17258</name>
</gene>
<comment type="caution">
    <text evidence="9">The sequence shown here is derived from an EMBL/GenBank/DDBJ whole genome shotgun (WGS) entry which is preliminary data.</text>
</comment>
<evidence type="ECO:0000259" key="8">
    <source>
        <dbReference type="PROSITE" id="PS51148"/>
    </source>
</evidence>
<feature type="domain" description="AXH" evidence="8">
    <location>
        <begin position="176"/>
        <end position="309"/>
    </location>
</feature>
<dbReference type="OrthoDB" id="10000452at2759"/>
<evidence type="ECO:0000256" key="6">
    <source>
        <dbReference type="ARBA" id="ARBA00023242"/>
    </source>
</evidence>
<dbReference type="EMBL" id="MTYJ01000287">
    <property type="protein sequence ID" value="OWA52815.1"/>
    <property type="molecule type" value="Genomic_DNA"/>
</dbReference>
<feature type="compositionally biased region" description="Acidic residues" evidence="7">
    <location>
        <begin position="1"/>
        <end position="10"/>
    </location>
</feature>
<dbReference type="PANTHER" id="PTHR13392:SF13">
    <property type="entry name" value="AXH DOMAIN-CONTAINING PROTEIN"/>
    <property type="match status" value="1"/>
</dbReference>
<dbReference type="Gene3D" id="2.170.16.10">
    <property type="entry name" value="Hedgehog/Intein (Hint) domain"/>
    <property type="match status" value="1"/>
</dbReference>
<dbReference type="InterPro" id="IPR036096">
    <property type="entry name" value="Ataxin_AXH_dom_sf"/>
</dbReference>
<dbReference type="SUPFAM" id="SSF102031">
    <property type="entry name" value="AXH domain"/>
    <property type="match status" value="1"/>
</dbReference>
<proteinExistence type="predicted"/>
<dbReference type="Proteomes" id="UP000192578">
    <property type="component" value="Unassembled WGS sequence"/>
</dbReference>
<evidence type="ECO:0000256" key="5">
    <source>
        <dbReference type="ARBA" id="ARBA00023163"/>
    </source>
</evidence>
<evidence type="ECO:0000313" key="9">
    <source>
        <dbReference type="EMBL" id="OWA52815.1"/>
    </source>
</evidence>
<keyword evidence="6" id="KW-0539">Nucleus</keyword>
<feature type="compositionally biased region" description="Polar residues" evidence="7">
    <location>
        <begin position="314"/>
        <end position="323"/>
    </location>
</feature>
<dbReference type="Pfam" id="PF08517">
    <property type="entry name" value="AXH"/>
    <property type="match status" value="1"/>
</dbReference>
<dbReference type="PROSITE" id="PS51148">
    <property type="entry name" value="AXH"/>
    <property type="match status" value="1"/>
</dbReference>
<evidence type="ECO:0000256" key="2">
    <source>
        <dbReference type="ARBA" id="ARBA00022491"/>
    </source>
</evidence>
<evidence type="ECO:0000313" key="10">
    <source>
        <dbReference type="Proteomes" id="UP000192578"/>
    </source>
</evidence>
<comment type="subcellular location">
    <subcellularLocation>
        <location evidence="1">Nucleus</location>
    </subcellularLocation>
</comment>
<dbReference type="InterPro" id="IPR043404">
    <property type="entry name" value="ATAXIN1-like"/>
</dbReference>
<evidence type="ECO:0000256" key="4">
    <source>
        <dbReference type="ARBA" id="ARBA00023125"/>
    </source>
</evidence>
<name>A0A9X6NER0_HYPEX</name>
<feature type="compositionally biased region" description="Low complexity" evidence="7">
    <location>
        <begin position="14"/>
        <end position="33"/>
    </location>
</feature>